<keyword evidence="7" id="KW-1185">Reference proteome</keyword>
<evidence type="ECO:0000256" key="4">
    <source>
        <dbReference type="ARBA" id="ARBA00022829"/>
    </source>
</evidence>
<gene>
    <name evidence="6" type="ORF">EEDITHA_LOCUS9721</name>
</gene>
<dbReference type="GO" id="GO:0005634">
    <property type="term" value="C:nucleus"/>
    <property type="evidence" value="ECO:0007669"/>
    <property type="project" value="InterPro"/>
</dbReference>
<accession>A0AAU9U5M2</accession>
<feature type="domain" description="Peptidase C50" evidence="5">
    <location>
        <begin position="480"/>
        <end position="578"/>
    </location>
</feature>
<dbReference type="PROSITE" id="PS51700">
    <property type="entry name" value="SEPARIN"/>
    <property type="match status" value="1"/>
</dbReference>
<name>A0AAU9U5M2_EUPED</name>
<sequence>MEDYDVFTNEIEYTKPAYKNILNKYVKDIPNTPSGPNYESGRKLMGVECLADGQEKECAFYFSESASSTLRTLAVYRDEQLSHSDNKLSKITTYIKPIKNIIEANPISQEEEHLLEFLSDDTEEVREILEKYEIDDNMPFYKKYMRFGPENNVENFLKILNELPKEWTIIQLTAPYNPNENLKPFVDYRTEIKSIFITLLTNDYLDQDTGPITIEVPANVTKGEEKPLFEELYSILDENYKTIDNAQFLNNKRLVQNYWNRREDIDLRMKSVINVMYKEWLGGWSSLLTGKLIDSSIRDRVVKLVDTAIDDWGFFKLTKKQKILLYNLLEHSSVLSSQQIKSCLRRILTEHGNTDDIKQFLNTSDCDTCNSEYRFLNELCLKCLSKCFEKIHNFSLVDGIKAFSQVAAKIRDGDEWEDLKKAKRYPVLLIVDEMLDTFPWETLPIINQHPVSRIENIHFLYTLYKVHEERIVNGYFNAKADVGRYIINPEKNLERMELRMSSFVKYWCPTWSGHIGEPPPPADFLACLAHADIFLYCGHGDGCHFARGAGAGVEGVTSHAAVLLAGCGSVRLSRPPGRAPPAAAHHHLHVASCPVVIGMLWEVTDLEVDKAVSALLALSVPSTAPLPWRRVGKANWSKGVLDLNVEQKEPPPAERDLLQATGRARGATSFVMIASSLVARGLPVRLPDE</sequence>
<evidence type="ECO:0000313" key="6">
    <source>
        <dbReference type="EMBL" id="CAH2094122.1"/>
    </source>
</evidence>
<evidence type="ECO:0000256" key="3">
    <source>
        <dbReference type="ARBA" id="ARBA00022801"/>
    </source>
</evidence>
<dbReference type="PANTHER" id="PTHR12792:SF0">
    <property type="entry name" value="SEPARIN"/>
    <property type="match status" value="1"/>
</dbReference>
<dbReference type="GO" id="GO:0005737">
    <property type="term" value="C:cytoplasm"/>
    <property type="evidence" value="ECO:0007669"/>
    <property type="project" value="TreeGrafter"/>
</dbReference>
<keyword evidence="3" id="KW-0378">Hydrolase</keyword>
<evidence type="ECO:0000256" key="1">
    <source>
        <dbReference type="ARBA" id="ARBA00000451"/>
    </source>
</evidence>
<dbReference type="GO" id="GO:0006508">
    <property type="term" value="P:proteolysis"/>
    <property type="evidence" value="ECO:0007669"/>
    <property type="project" value="InterPro"/>
</dbReference>
<dbReference type="Proteomes" id="UP001153954">
    <property type="component" value="Unassembled WGS sequence"/>
</dbReference>
<proteinExistence type="predicted"/>
<keyword evidence="4" id="KW-0159">Chromosome partition</keyword>
<organism evidence="6 7">
    <name type="scientific">Euphydryas editha</name>
    <name type="common">Edith's checkerspot</name>
    <dbReference type="NCBI Taxonomy" id="104508"/>
    <lineage>
        <taxon>Eukaryota</taxon>
        <taxon>Metazoa</taxon>
        <taxon>Ecdysozoa</taxon>
        <taxon>Arthropoda</taxon>
        <taxon>Hexapoda</taxon>
        <taxon>Insecta</taxon>
        <taxon>Pterygota</taxon>
        <taxon>Neoptera</taxon>
        <taxon>Endopterygota</taxon>
        <taxon>Lepidoptera</taxon>
        <taxon>Glossata</taxon>
        <taxon>Ditrysia</taxon>
        <taxon>Papilionoidea</taxon>
        <taxon>Nymphalidae</taxon>
        <taxon>Nymphalinae</taxon>
        <taxon>Euphydryas</taxon>
    </lineage>
</organism>
<evidence type="ECO:0000259" key="5">
    <source>
        <dbReference type="PROSITE" id="PS51700"/>
    </source>
</evidence>
<dbReference type="EC" id="3.4.22.49" evidence="2"/>
<dbReference type="EMBL" id="CAKOGL010000013">
    <property type="protein sequence ID" value="CAH2094122.1"/>
    <property type="molecule type" value="Genomic_DNA"/>
</dbReference>
<evidence type="ECO:0000256" key="2">
    <source>
        <dbReference type="ARBA" id="ARBA00012489"/>
    </source>
</evidence>
<dbReference type="InterPro" id="IPR030397">
    <property type="entry name" value="SEPARIN_core_dom"/>
</dbReference>
<dbReference type="GO" id="GO:0072686">
    <property type="term" value="C:mitotic spindle"/>
    <property type="evidence" value="ECO:0007669"/>
    <property type="project" value="TreeGrafter"/>
</dbReference>
<comment type="catalytic activity">
    <reaction evidence="1">
        <text>All bonds known to be hydrolyzed by this endopeptidase have arginine in P1 and an acidic residue in P4. P6 is often occupied by an acidic residue or by a hydroxy-amino-acid residue, the phosphorylation of which enhances cleavage.</text>
        <dbReference type="EC" id="3.4.22.49"/>
    </reaction>
</comment>
<reference evidence="6" key="1">
    <citation type="submission" date="2022-03" db="EMBL/GenBank/DDBJ databases">
        <authorList>
            <person name="Tunstrom K."/>
        </authorList>
    </citation>
    <scope>NUCLEOTIDE SEQUENCE</scope>
</reference>
<comment type="caution">
    <text evidence="6">The sequence shown here is derived from an EMBL/GenBank/DDBJ whole genome shotgun (WGS) entry which is preliminary data.</text>
</comment>
<dbReference type="InterPro" id="IPR005314">
    <property type="entry name" value="Peptidase_C50"/>
</dbReference>
<dbReference type="AlphaFoldDB" id="A0AAU9U5M2"/>
<evidence type="ECO:0000313" key="7">
    <source>
        <dbReference type="Proteomes" id="UP001153954"/>
    </source>
</evidence>
<dbReference type="GO" id="GO:0051307">
    <property type="term" value="P:meiotic chromosome separation"/>
    <property type="evidence" value="ECO:0007669"/>
    <property type="project" value="TreeGrafter"/>
</dbReference>
<dbReference type="PANTHER" id="PTHR12792">
    <property type="entry name" value="EXTRA SPINDLE POLES 1-RELATED"/>
    <property type="match status" value="1"/>
</dbReference>
<dbReference type="Pfam" id="PF03568">
    <property type="entry name" value="Separin_C"/>
    <property type="match status" value="1"/>
</dbReference>
<protein>
    <recommendedName>
        <fullName evidence="2">separase</fullName>
        <ecNumber evidence="2">3.4.22.49</ecNumber>
    </recommendedName>
</protein>
<dbReference type="GO" id="GO:0004197">
    <property type="term" value="F:cysteine-type endopeptidase activity"/>
    <property type="evidence" value="ECO:0007669"/>
    <property type="project" value="InterPro"/>
</dbReference>